<evidence type="ECO:0000313" key="3">
    <source>
        <dbReference type="EMBL" id="KAJ3659659.1"/>
    </source>
</evidence>
<keyword evidence="4" id="KW-1185">Reference proteome</keyword>
<sequence length="365" mass="41877">MVCEDWVNDGRSIGLLAYSTLITLTCATSLIFLVLLLKKRKRTRYARIKTESEDLQQLHRRSVDNQNETDPFSTEPSSPPLTPNNPRVVSEYDATLTRIPEIEDQAIFHEYEKMKPSKSENSQYHHIIQHVVTTLSVVYSSTMDEGDVYENFMKELLKKLKVQNPHLYKSVHGATHMYEEIKEEKQPTARSSQVSADDNDYAEYRPSKNRAKHVARKKTKIVFKNTNVLGSTDHLKYLKESECVENAEDDTYLEAKRFSPKIDCPEPIRKLCNGQGENKNHNEISGNSLVMQAEINGEDRTSSRTSRSTSTEYGVVLRSKSRRSEELDCSLQELERIINTMTPPEIPPKKSKQKTSENDKCEDIV</sequence>
<dbReference type="AlphaFoldDB" id="A0AA38IRC8"/>
<proteinExistence type="predicted"/>
<protein>
    <submittedName>
        <fullName evidence="3">Uncharacterized protein</fullName>
    </submittedName>
</protein>
<evidence type="ECO:0000256" key="2">
    <source>
        <dbReference type="SAM" id="Phobius"/>
    </source>
</evidence>
<feature type="compositionally biased region" description="Basic and acidic residues" evidence="1">
    <location>
        <begin position="354"/>
        <end position="365"/>
    </location>
</feature>
<feature type="region of interest" description="Disordered" evidence="1">
    <location>
        <begin position="338"/>
        <end position="365"/>
    </location>
</feature>
<feature type="transmembrane region" description="Helical" evidence="2">
    <location>
        <begin position="15"/>
        <end position="37"/>
    </location>
</feature>
<accession>A0AA38IRC8</accession>
<evidence type="ECO:0000256" key="1">
    <source>
        <dbReference type="SAM" id="MobiDB-lite"/>
    </source>
</evidence>
<evidence type="ECO:0000313" key="4">
    <source>
        <dbReference type="Proteomes" id="UP001168821"/>
    </source>
</evidence>
<feature type="region of interest" description="Disordered" evidence="1">
    <location>
        <begin position="56"/>
        <end position="88"/>
    </location>
</feature>
<dbReference type="EMBL" id="JALNTZ010000003">
    <property type="protein sequence ID" value="KAJ3659659.1"/>
    <property type="molecule type" value="Genomic_DNA"/>
</dbReference>
<name>A0AA38IRC8_9CUCU</name>
<dbReference type="Proteomes" id="UP001168821">
    <property type="component" value="Unassembled WGS sequence"/>
</dbReference>
<keyword evidence="2" id="KW-0472">Membrane</keyword>
<gene>
    <name evidence="3" type="ORF">Zmor_011336</name>
</gene>
<keyword evidence="2" id="KW-0812">Transmembrane</keyword>
<feature type="compositionally biased region" description="Polar residues" evidence="1">
    <location>
        <begin position="64"/>
        <end position="76"/>
    </location>
</feature>
<keyword evidence="2" id="KW-1133">Transmembrane helix</keyword>
<reference evidence="3" key="1">
    <citation type="journal article" date="2023" name="G3 (Bethesda)">
        <title>Whole genome assemblies of Zophobas morio and Tenebrio molitor.</title>
        <authorList>
            <person name="Kaur S."/>
            <person name="Stinson S.A."/>
            <person name="diCenzo G.C."/>
        </authorList>
    </citation>
    <scope>NUCLEOTIDE SEQUENCE</scope>
    <source>
        <strain evidence="3">QUZm001</strain>
    </source>
</reference>
<organism evidence="3 4">
    <name type="scientific">Zophobas morio</name>
    <dbReference type="NCBI Taxonomy" id="2755281"/>
    <lineage>
        <taxon>Eukaryota</taxon>
        <taxon>Metazoa</taxon>
        <taxon>Ecdysozoa</taxon>
        <taxon>Arthropoda</taxon>
        <taxon>Hexapoda</taxon>
        <taxon>Insecta</taxon>
        <taxon>Pterygota</taxon>
        <taxon>Neoptera</taxon>
        <taxon>Endopterygota</taxon>
        <taxon>Coleoptera</taxon>
        <taxon>Polyphaga</taxon>
        <taxon>Cucujiformia</taxon>
        <taxon>Tenebrionidae</taxon>
        <taxon>Zophobas</taxon>
    </lineage>
</organism>
<comment type="caution">
    <text evidence="3">The sequence shown here is derived from an EMBL/GenBank/DDBJ whole genome shotgun (WGS) entry which is preliminary data.</text>
</comment>